<proteinExistence type="predicted"/>
<organism evidence="3 4">
    <name type="scientific">Caballeronia concitans</name>
    <dbReference type="NCBI Taxonomy" id="1777133"/>
    <lineage>
        <taxon>Bacteria</taxon>
        <taxon>Pseudomonadati</taxon>
        <taxon>Pseudomonadota</taxon>
        <taxon>Betaproteobacteria</taxon>
        <taxon>Burkholderiales</taxon>
        <taxon>Burkholderiaceae</taxon>
        <taxon>Caballeronia</taxon>
    </lineage>
</organism>
<reference evidence="3 4" key="1">
    <citation type="submission" date="2016-01" db="EMBL/GenBank/DDBJ databases">
        <authorList>
            <person name="Peeters C."/>
        </authorList>
    </citation>
    <scope>NUCLEOTIDE SEQUENCE [LARGE SCALE GENOMIC DNA]</scope>
    <source>
        <strain evidence="3">LMG 29315</strain>
    </source>
</reference>
<evidence type="ECO:0000313" key="3">
    <source>
        <dbReference type="EMBL" id="SAL20882.1"/>
    </source>
</evidence>
<gene>
    <name evidence="3" type="ORF">AWB72_01395</name>
</gene>
<feature type="transmembrane region" description="Helical" evidence="1">
    <location>
        <begin position="256"/>
        <end position="278"/>
    </location>
</feature>
<dbReference type="AlphaFoldDB" id="A0A658QTY2"/>
<protein>
    <submittedName>
        <fullName evidence="3">Uncharacterized protein</fullName>
    </submittedName>
</protein>
<keyword evidence="4" id="KW-1185">Reference proteome</keyword>
<sequence length="565" mass="61863">MAGLRVAIVMWLWMLPFSASHAAGAPSSCMDDTVTSVETDPLLRVASAAPVTRVLPAAGDARIAYRAQKQPDTPQRFIAYERNHYDRARATSVEQTTEKVLPDYPADKSVVIHLDIDKEGDGFPLWHQRSFIVVECRGDAPVSWAPVVAYVSSPLVGLLWIPTALLIYALAITAVYQSRKKFLEAAKRDKEGLAEKYPSVFAMKPFEFRDFFNPIQLAANAFNQGSVQKMQVLMFSFVIGSLVLSLVLRTGTLANMSATVVALLGISGFGATVSQITYTTKTRLSFDNWAWLQTNHVLADDKVRGPEWKDLVLTNREFDVYKLQTIIFSLSVAAALLVDGASNLATFSIPEAMLGVLGLSQVVFVGGILVRPPATEDLDKRLVELRGAAQKVIEARARNTDVDENGKLLSVLPPGGKPAENAERQYRELVFQVMPMLESTLEIEADEAALLDATLPHDEKVSRKALRDALSKRASTDEIEISPSTVHACAERLSRLLAGLLRRHDNVSAVAVQAMSDAGDTALPLSDQQARQYIEAAAKKRNIPLSTAQVLQAVALLRSVLEKQK</sequence>
<feature type="transmembrane region" description="Helical" evidence="1">
    <location>
        <begin position="326"/>
        <end position="346"/>
    </location>
</feature>
<name>A0A658QTY2_9BURK</name>
<dbReference type="Proteomes" id="UP000198263">
    <property type="component" value="Unassembled WGS sequence"/>
</dbReference>
<keyword evidence="1" id="KW-0472">Membrane</keyword>
<dbReference type="RefSeq" id="WP_040053293.1">
    <property type="nucleotide sequence ID" value="NZ_FCNV02000002.1"/>
</dbReference>
<feature type="signal peptide" evidence="2">
    <location>
        <begin position="1"/>
        <end position="22"/>
    </location>
</feature>
<feature type="chain" id="PRO_5024891431" evidence="2">
    <location>
        <begin position="23"/>
        <end position="565"/>
    </location>
</feature>
<evidence type="ECO:0000256" key="2">
    <source>
        <dbReference type="SAM" id="SignalP"/>
    </source>
</evidence>
<dbReference type="EMBL" id="FCNV02000002">
    <property type="protein sequence ID" value="SAL20882.1"/>
    <property type="molecule type" value="Genomic_DNA"/>
</dbReference>
<comment type="caution">
    <text evidence="3">The sequence shown here is derived from an EMBL/GenBank/DDBJ whole genome shotgun (WGS) entry which is preliminary data.</text>
</comment>
<feature type="transmembrane region" description="Helical" evidence="1">
    <location>
        <begin position="155"/>
        <end position="176"/>
    </location>
</feature>
<feature type="transmembrane region" description="Helical" evidence="1">
    <location>
        <begin position="232"/>
        <end position="250"/>
    </location>
</feature>
<dbReference type="OrthoDB" id="8750208at2"/>
<keyword evidence="1" id="KW-0812">Transmembrane</keyword>
<keyword evidence="1" id="KW-1133">Transmembrane helix</keyword>
<accession>A0A658QTY2</accession>
<keyword evidence="2" id="KW-0732">Signal</keyword>
<evidence type="ECO:0000313" key="4">
    <source>
        <dbReference type="Proteomes" id="UP000198263"/>
    </source>
</evidence>
<evidence type="ECO:0000256" key="1">
    <source>
        <dbReference type="SAM" id="Phobius"/>
    </source>
</evidence>